<dbReference type="AlphaFoldDB" id="A0A2T0VBG9"/>
<reference evidence="3 4" key="1">
    <citation type="submission" date="2018-03" db="EMBL/GenBank/DDBJ databases">
        <title>Genomic Encyclopedia of Type Strains, Phase III (KMG-III): the genomes of soil and plant-associated and newly described type strains.</title>
        <authorList>
            <person name="Whitman W."/>
        </authorList>
    </citation>
    <scope>NUCLEOTIDE SEQUENCE [LARGE SCALE GENOMIC DNA]</scope>
    <source>
        <strain evidence="3 4">CGMCC 1.12484</strain>
    </source>
</reference>
<protein>
    <submittedName>
        <fullName evidence="3">TadE-like protein</fullName>
    </submittedName>
</protein>
<keyword evidence="1" id="KW-0812">Transmembrane</keyword>
<name>A0A2T0VBG9_9MICO</name>
<evidence type="ECO:0000313" key="3">
    <source>
        <dbReference type="EMBL" id="PRY67504.1"/>
    </source>
</evidence>
<dbReference type="InterPro" id="IPR012495">
    <property type="entry name" value="TadE-like_dom"/>
</dbReference>
<keyword evidence="4" id="KW-1185">Reference proteome</keyword>
<evidence type="ECO:0000256" key="1">
    <source>
        <dbReference type="SAM" id="Phobius"/>
    </source>
</evidence>
<organism evidence="3 4">
    <name type="scientific">Glaciihabitans tibetensis</name>
    <dbReference type="NCBI Taxonomy" id="1266600"/>
    <lineage>
        <taxon>Bacteria</taxon>
        <taxon>Bacillati</taxon>
        <taxon>Actinomycetota</taxon>
        <taxon>Actinomycetes</taxon>
        <taxon>Micrococcales</taxon>
        <taxon>Microbacteriaceae</taxon>
        <taxon>Glaciihabitans</taxon>
    </lineage>
</organism>
<keyword evidence="1" id="KW-0472">Membrane</keyword>
<evidence type="ECO:0000259" key="2">
    <source>
        <dbReference type="Pfam" id="PF07811"/>
    </source>
</evidence>
<proteinExistence type="predicted"/>
<dbReference type="RefSeq" id="WP_245884781.1">
    <property type="nucleotide sequence ID" value="NZ_PVTL01000006.1"/>
</dbReference>
<feature type="domain" description="TadE-like" evidence="2">
    <location>
        <begin position="16"/>
        <end position="58"/>
    </location>
</feature>
<gene>
    <name evidence="3" type="ORF">B0I08_106111</name>
</gene>
<feature type="transmembrane region" description="Helical" evidence="1">
    <location>
        <begin position="22"/>
        <end position="44"/>
    </location>
</feature>
<keyword evidence="1" id="KW-1133">Transmembrane helix</keyword>
<accession>A0A2T0VBG9</accession>
<dbReference type="Proteomes" id="UP000237983">
    <property type="component" value="Unassembled WGS sequence"/>
</dbReference>
<dbReference type="Pfam" id="PF07811">
    <property type="entry name" value="TadE"/>
    <property type="match status" value="1"/>
</dbReference>
<comment type="caution">
    <text evidence="3">The sequence shown here is derived from an EMBL/GenBank/DDBJ whole genome shotgun (WGS) entry which is preliminary data.</text>
</comment>
<dbReference type="EMBL" id="PVTL01000006">
    <property type="protein sequence ID" value="PRY67504.1"/>
    <property type="molecule type" value="Genomic_DNA"/>
</dbReference>
<sequence>MNTRHPEHAMFRSEDGAVAVEFALLLPILVAMLIGIMEFGLVYNAQITLTNAAREGVRTVAIENDQTAARADVRAAAVVLDPAVADADIRFTPTGTCAAGVTATVTITYDYSYLTGFFGEGLTLTGRAAMRCGG</sequence>
<evidence type="ECO:0000313" key="4">
    <source>
        <dbReference type="Proteomes" id="UP000237983"/>
    </source>
</evidence>